<comment type="function">
    <text evidence="13">Protein O-mannose kinase that specifically mediates phosphorylation at the 6-position of an O-mannose of the trisaccharide (N-acetylgalactosamine (GalNAc)-beta-1,3-N-acetylglucosamine (GlcNAc)-beta-1,4-mannose) to generate phosphorylated O-mannosyl trisaccharide (N-acetylgalactosamine-beta-1,3-N-acetylglucosamine-beta-1,4-(phosphate-6-)mannose). Phosphorylated O-mannosyl trisaccharide is a carbohydrate structure present in alpha-dystroglycan (DAG1), which is required for binding laminin G-like domain-containing extracellular proteins with high affinity. Only shows kinase activity when the GalNAc-beta-3-GlcNAc-beta-terminus is linked to the 4-position of O-mannose, suggesting that this disaccharide serves as the substrate recognition motif.</text>
</comment>
<evidence type="ECO:0000256" key="3">
    <source>
        <dbReference type="ARBA" id="ARBA00015906"/>
    </source>
</evidence>
<evidence type="ECO:0000256" key="6">
    <source>
        <dbReference type="ARBA" id="ARBA00022741"/>
    </source>
</evidence>
<keyword evidence="12 17" id="KW-0472">Membrane</keyword>
<reference evidence="19" key="1">
    <citation type="submission" date="2025-08" db="UniProtKB">
        <authorList>
            <consortium name="Ensembl"/>
        </authorList>
    </citation>
    <scope>IDENTIFICATION</scope>
</reference>
<keyword evidence="20" id="KW-1185">Reference proteome</keyword>
<evidence type="ECO:0000256" key="4">
    <source>
        <dbReference type="ARBA" id="ARBA00022679"/>
    </source>
</evidence>
<protein>
    <recommendedName>
        <fullName evidence="3">Protein O-mannose kinase</fullName>
        <ecNumber evidence="2">2.7.1.183</ecNumber>
    </recommendedName>
    <alternativeName>
        <fullName evidence="16">Protein kinase-like protein SgK196</fullName>
    </alternativeName>
    <alternativeName>
        <fullName evidence="15">Sugen kinase 196</fullName>
    </alternativeName>
</protein>
<name>A0A8D0GYS5_SPHPU</name>
<evidence type="ECO:0000256" key="10">
    <source>
        <dbReference type="ARBA" id="ARBA00022968"/>
    </source>
</evidence>
<evidence type="ECO:0000256" key="14">
    <source>
        <dbReference type="ARBA" id="ARBA00029343"/>
    </source>
</evidence>
<dbReference type="GO" id="GO:0005524">
    <property type="term" value="F:ATP binding"/>
    <property type="evidence" value="ECO:0007669"/>
    <property type="project" value="UniProtKB-KW"/>
</dbReference>
<dbReference type="InterPro" id="IPR011009">
    <property type="entry name" value="Kinase-like_dom_sf"/>
</dbReference>
<keyword evidence="8" id="KW-0256">Endoplasmic reticulum</keyword>
<dbReference type="PANTHER" id="PTHR22618">
    <property type="entry name" value="PROTEIN O-MANNOSE KINASE"/>
    <property type="match status" value="1"/>
</dbReference>
<organism evidence="19 20">
    <name type="scientific">Sphenodon punctatus</name>
    <name type="common">Tuatara</name>
    <name type="synonym">Hatteria punctata</name>
    <dbReference type="NCBI Taxonomy" id="8508"/>
    <lineage>
        <taxon>Eukaryota</taxon>
        <taxon>Metazoa</taxon>
        <taxon>Chordata</taxon>
        <taxon>Craniata</taxon>
        <taxon>Vertebrata</taxon>
        <taxon>Euteleostomi</taxon>
        <taxon>Lepidosauria</taxon>
        <taxon>Sphenodontia</taxon>
        <taxon>Sphenodontidae</taxon>
        <taxon>Sphenodon</taxon>
    </lineage>
</organism>
<dbReference type="Ensembl" id="ENSSPUT00000012814.1">
    <property type="protein sequence ID" value="ENSSPUP00000012016.1"/>
    <property type="gene ID" value="ENSSPUG00000009223.1"/>
</dbReference>
<feature type="transmembrane region" description="Helical" evidence="17">
    <location>
        <begin position="20"/>
        <end position="38"/>
    </location>
</feature>
<dbReference type="EC" id="2.7.1.183" evidence="2"/>
<proteinExistence type="predicted"/>
<dbReference type="FunFam" id="1.10.510.10:FF:000464">
    <property type="entry name" value="Protein O-mannose kinase"/>
    <property type="match status" value="1"/>
</dbReference>
<dbReference type="Proteomes" id="UP000694392">
    <property type="component" value="Unplaced"/>
</dbReference>
<dbReference type="PROSITE" id="PS50011">
    <property type="entry name" value="PROTEIN_KINASE_DOM"/>
    <property type="match status" value="1"/>
</dbReference>
<dbReference type="GO" id="GO:0005789">
    <property type="term" value="C:endoplasmic reticulum membrane"/>
    <property type="evidence" value="ECO:0007669"/>
    <property type="project" value="UniProtKB-SubCell"/>
</dbReference>
<keyword evidence="7" id="KW-0418">Kinase</keyword>
<keyword evidence="11 17" id="KW-1133">Transmembrane helix</keyword>
<dbReference type="GO" id="GO:0019200">
    <property type="term" value="F:carbohydrate kinase activity"/>
    <property type="evidence" value="ECO:0007669"/>
    <property type="project" value="InterPro"/>
</dbReference>
<dbReference type="GeneTree" id="ENSGT00390000004945"/>
<keyword evidence="4" id="KW-0808">Transferase</keyword>
<evidence type="ECO:0000256" key="1">
    <source>
        <dbReference type="ARBA" id="ARBA00004648"/>
    </source>
</evidence>
<gene>
    <name evidence="19" type="primary">POMK</name>
</gene>
<evidence type="ECO:0000256" key="15">
    <source>
        <dbReference type="ARBA" id="ARBA00030304"/>
    </source>
</evidence>
<evidence type="ECO:0000256" key="9">
    <source>
        <dbReference type="ARBA" id="ARBA00022840"/>
    </source>
</evidence>
<evidence type="ECO:0000256" key="5">
    <source>
        <dbReference type="ARBA" id="ARBA00022692"/>
    </source>
</evidence>
<sequence>MDKKPRCVKNDFIPRVIPPVLLLLLGVLLLNFLLYLYLVNVNVSSGHPHVEPSLCLLGHFRLGTVENCSPWLSCDAISKEVRKLKCVGEGAVKKVFLSEWKENKVALSELTTSELKEDFLHGLQMLKSLQSKHVVRLLGYCEKQFTILTEYHPLGSLKRVNETLALPKYKSLNTWQRRFMLAIDYVNVLRYLHNSPLGTLVMCDSNDLEKVLSQYLLTSDFHIVVNDLDALPLVDKSSGRLVKCGHRELQGDFVAPEQRWPYGEEVPFEDSLMPPYDEKTDIWKVPDVSNFLLGHIEGSDIVRFHLFEVHAACKKNDSAERPSAQMVLDTYKKVLTLLLREASMPGTREML</sequence>
<evidence type="ECO:0000256" key="12">
    <source>
        <dbReference type="ARBA" id="ARBA00023136"/>
    </source>
</evidence>
<dbReference type="Pfam" id="PF07714">
    <property type="entry name" value="PK_Tyr_Ser-Thr"/>
    <property type="match status" value="1"/>
</dbReference>
<feature type="domain" description="Protein kinase" evidence="18">
    <location>
        <begin position="81"/>
        <end position="351"/>
    </location>
</feature>
<evidence type="ECO:0000313" key="19">
    <source>
        <dbReference type="Ensembl" id="ENSSPUP00000012016.1"/>
    </source>
</evidence>
<dbReference type="GO" id="GO:0004672">
    <property type="term" value="F:protein kinase activity"/>
    <property type="evidence" value="ECO:0007669"/>
    <property type="project" value="InterPro"/>
</dbReference>
<evidence type="ECO:0000256" key="17">
    <source>
        <dbReference type="SAM" id="Phobius"/>
    </source>
</evidence>
<keyword evidence="10" id="KW-0735">Signal-anchor</keyword>
<accession>A0A8D0GYS5</accession>
<keyword evidence="9" id="KW-0067">ATP-binding</keyword>
<evidence type="ECO:0000259" key="18">
    <source>
        <dbReference type="PROSITE" id="PS50011"/>
    </source>
</evidence>
<dbReference type="InterPro" id="IPR039318">
    <property type="entry name" value="POMK"/>
</dbReference>
<dbReference type="GO" id="GO:0006493">
    <property type="term" value="P:protein O-linked glycosylation"/>
    <property type="evidence" value="ECO:0007669"/>
    <property type="project" value="Ensembl"/>
</dbReference>
<dbReference type="InterPro" id="IPR000719">
    <property type="entry name" value="Prot_kinase_dom"/>
</dbReference>
<dbReference type="OMA" id="NTWHRRL"/>
<dbReference type="Gene3D" id="1.10.510.10">
    <property type="entry name" value="Transferase(Phosphotransferase) domain 1"/>
    <property type="match status" value="1"/>
</dbReference>
<keyword evidence="5 17" id="KW-0812">Transmembrane</keyword>
<comment type="subcellular location">
    <subcellularLocation>
        <location evidence="1">Endoplasmic reticulum membrane</location>
        <topology evidence="1">Single-pass type II membrane protein</topology>
    </subcellularLocation>
</comment>
<dbReference type="InterPro" id="IPR001245">
    <property type="entry name" value="Ser-Thr/Tyr_kinase_cat_dom"/>
</dbReference>
<reference evidence="19" key="2">
    <citation type="submission" date="2025-09" db="UniProtKB">
        <authorList>
            <consortium name="Ensembl"/>
        </authorList>
    </citation>
    <scope>IDENTIFICATION</scope>
</reference>
<evidence type="ECO:0000256" key="16">
    <source>
        <dbReference type="ARBA" id="ARBA00030430"/>
    </source>
</evidence>
<comment type="catalytic activity">
    <reaction evidence="14">
        <text>3-O-[beta-D-GalNAc-(1-&gt;3)-beta-D-GlcNAc-(1-&gt;4)-alpha-D-Man]-L-Thr-[protein] + ATP = 3-O-[beta-D-GalNAc-(1-&gt;3)-beta-D-GlcNAc-(1-&gt;4)-(O-6-P-alpha-D-Man)]-Thr-[protein] + ADP + H(+)</text>
        <dbReference type="Rhea" id="RHEA:52616"/>
        <dbReference type="Rhea" id="RHEA-COMP:13308"/>
        <dbReference type="Rhea" id="RHEA-COMP:13309"/>
        <dbReference type="ChEBI" id="CHEBI:15378"/>
        <dbReference type="ChEBI" id="CHEBI:30616"/>
        <dbReference type="ChEBI" id="CHEBI:136709"/>
        <dbReference type="ChEBI" id="CHEBI:136710"/>
        <dbReference type="ChEBI" id="CHEBI:456216"/>
        <dbReference type="EC" id="2.7.1.183"/>
    </reaction>
</comment>
<evidence type="ECO:0000256" key="13">
    <source>
        <dbReference type="ARBA" id="ARBA00025665"/>
    </source>
</evidence>
<evidence type="ECO:0000313" key="20">
    <source>
        <dbReference type="Proteomes" id="UP000694392"/>
    </source>
</evidence>
<dbReference type="SMART" id="SM00220">
    <property type="entry name" value="S_TKc"/>
    <property type="match status" value="1"/>
</dbReference>
<evidence type="ECO:0000256" key="2">
    <source>
        <dbReference type="ARBA" id="ARBA00011932"/>
    </source>
</evidence>
<dbReference type="PANTHER" id="PTHR22618:SF2">
    <property type="entry name" value="PROTEIN O-MANNOSE KINASE"/>
    <property type="match status" value="1"/>
</dbReference>
<evidence type="ECO:0000256" key="11">
    <source>
        <dbReference type="ARBA" id="ARBA00022989"/>
    </source>
</evidence>
<evidence type="ECO:0000256" key="7">
    <source>
        <dbReference type="ARBA" id="ARBA00022777"/>
    </source>
</evidence>
<keyword evidence="6" id="KW-0547">Nucleotide-binding</keyword>
<dbReference type="SUPFAM" id="SSF56112">
    <property type="entry name" value="Protein kinase-like (PK-like)"/>
    <property type="match status" value="1"/>
</dbReference>
<evidence type="ECO:0000256" key="8">
    <source>
        <dbReference type="ARBA" id="ARBA00022824"/>
    </source>
</evidence>
<dbReference type="AlphaFoldDB" id="A0A8D0GYS5"/>